<dbReference type="VEuPathDB" id="FungiDB:LEMA_P033760.1"/>
<dbReference type="Proteomes" id="UP000002668">
    <property type="component" value="Genome"/>
</dbReference>
<dbReference type="EMBL" id="FP929116">
    <property type="protein sequence ID" value="CBX93702.1"/>
    <property type="molecule type" value="Genomic_DNA"/>
</dbReference>
<dbReference type="HOGENOM" id="CLU_2085630_0_0_1"/>
<name>E4ZR37_LEPMJ</name>
<dbReference type="RefSeq" id="XP_003837142.1">
    <property type="nucleotide sequence ID" value="XM_003837094.1"/>
</dbReference>
<organism evidence="2">
    <name type="scientific">Leptosphaeria maculans (strain JN3 / isolate v23.1.3 / race Av1-4-5-6-7-8)</name>
    <name type="common">Blackleg fungus</name>
    <name type="synonym">Phoma lingam</name>
    <dbReference type="NCBI Taxonomy" id="985895"/>
    <lineage>
        <taxon>Eukaryota</taxon>
        <taxon>Fungi</taxon>
        <taxon>Dikarya</taxon>
        <taxon>Ascomycota</taxon>
        <taxon>Pezizomycotina</taxon>
        <taxon>Dothideomycetes</taxon>
        <taxon>Pleosporomycetidae</taxon>
        <taxon>Pleosporales</taxon>
        <taxon>Pleosporineae</taxon>
        <taxon>Leptosphaeriaceae</taxon>
        <taxon>Plenodomus</taxon>
        <taxon>Plenodomus lingam/Leptosphaeria maculans species complex</taxon>
    </lineage>
</organism>
<reference evidence="2" key="1">
    <citation type="journal article" date="2011" name="Nat. Commun.">
        <title>Effector diversification within compartments of the Leptosphaeria maculans genome affected by Repeat-Induced Point mutations.</title>
        <authorList>
            <person name="Rouxel T."/>
            <person name="Grandaubert J."/>
            <person name="Hane J.K."/>
            <person name="Hoede C."/>
            <person name="van de Wouw A.P."/>
            <person name="Couloux A."/>
            <person name="Dominguez V."/>
            <person name="Anthouard V."/>
            <person name="Bally P."/>
            <person name="Bourras S."/>
            <person name="Cozijnsen A.J."/>
            <person name="Ciuffetti L.M."/>
            <person name="Degrave A."/>
            <person name="Dilmaghani A."/>
            <person name="Duret L."/>
            <person name="Fudal I."/>
            <person name="Goodwin S.B."/>
            <person name="Gout L."/>
            <person name="Glaser N."/>
            <person name="Linglin J."/>
            <person name="Kema G.H.J."/>
            <person name="Lapalu N."/>
            <person name="Lawrence C.B."/>
            <person name="May K."/>
            <person name="Meyer M."/>
            <person name="Ollivier B."/>
            <person name="Poulain J."/>
            <person name="Schoch C.L."/>
            <person name="Simon A."/>
            <person name="Spatafora J.W."/>
            <person name="Stachowiak A."/>
            <person name="Turgeon B.G."/>
            <person name="Tyler B.M."/>
            <person name="Vincent D."/>
            <person name="Weissenbach J."/>
            <person name="Amselem J."/>
            <person name="Quesneville H."/>
            <person name="Oliver R.P."/>
            <person name="Wincker P."/>
            <person name="Balesdent M.-H."/>
            <person name="Howlett B.J."/>
        </authorList>
    </citation>
    <scope>NUCLEOTIDE SEQUENCE [LARGE SCALE GENOMIC DNA]</scope>
    <source>
        <strain evidence="2">JN3 / isolate v23.1.3 / race Av1-4-5-6-7-8</strain>
    </source>
</reference>
<dbReference type="eggNOG" id="ENOG502T5TP">
    <property type="taxonomic scope" value="Eukaryota"/>
</dbReference>
<keyword evidence="2" id="KW-1185">Reference proteome</keyword>
<proteinExistence type="predicted"/>
<dbReference type="OMA" id="FSDSYCK"/>
<sequence>MPYIIQVPGIPRPYITNDPRIYLDCARVFHWPCEARPFSDSYCKLLRDQEEKRHEGERRRDQLESHYFDQLDHMRLMEAAATPLPEEPEGMEAAAVPGGCTVGTGKHAKHDSVQEAVIDVAQVSLS</sequence>
<accession>E4ZR37</accession>
<protein>
    <submittedName>
        <fullName evidence="1">Uncharacterized protein</fullName>
    </submittedName>
</protein>
<dbReference type="InParanoid" id="E4ZR37"/>
<dbReference type="OrthoDB" id="3776608at2759"/>
<gene>
    <name evidence="1" type="ORF">LEMA_P033760.1</name>
</gene>
<evidence type="ECO:0000313" key="2">
    <source>
        <dbReference type="Proteomes" id="UP000002668"/>
    </source>
</evidence>
<evidence type="ECO:0000313" key="1">
    <source>
        <dbReference type="EMBL" id="CBX93702.1"/>
    </source>
</evidence>
<dbReference type="AlphaFoldDB" id="E4ZR37"/>
<dbReference type="GeneID" id="13285122"/>